<dbReference type="EMBL" id="BDGG01000002">
    <property type="protein sequence ID" value="GAU93421.1"/>
    <property type="molecule type" value="Genomic_DNA"/>
</dbReference>
<dbReference type="AlphaFoldDB" id="A0A1D1UVE1"/>
<reference evidence="1 2" key="1">
    <citation type="journal article" date="2016" name="Nat. Commun.">
        <title>Extremotolerant tardigrade genome and improved radiotolerance of human cultured cells by tardigrade-unique protein.</title>
        <authorList>
            <person name="Hashimoto T."/>
            <person name="Horikawa D.D."/>
            <person name="Saito Y."/>
            <person name="Kuwahara H."/>
            <person name="Kozuka-Hata H."/>
            <person name="Shin-I T."/>
            <person name="Minakuchi Y."/>
            <person name="Ohishi K."/>
            <person name="Motoyama A."/>
            <person name="Aizu T."/>
            <person name="Enomoto A."/>
            <person name="Kondo K."/>
            <person name="Tanaka S."/>
            <person name="Hara Y."/>
            <person name="Koshikawa S."/>
            <person name="Sagara H."/>
            <person name="Miura T."/>
            <person name="Yokobori S."/>
            <person name="Miyagawa K."/>
            <person name="Suzuki Y."/>
            <person name="Kubo T."/>
            <person name="Oyama M."/>
            <person name="Kohara Y."/>
            <person name="Fujiyama A."/>
            <person name="Arakawa K."/>
            <person name="Katayama T."/>
            <person name="Toyoda A."/>
            <person name="Kunieda T."/>
        </authorList>
    </citation>
    <scope>NUCLEOTIDE SEQUENCE [LARGE SCALE GENOMIC DNA]</scope>
    <source>
        <strain evidence="1 2">YOKOZUNA-1</strain>
    </source>
</reference>
<evidence type="ECO:0000313" key="1">
    <source>
        <dbReference type="EMBL" id="GAU93421.1"/>
    </source>
</evidence>
<proteinExistence type="predicted"/>
<sequence>MELVPPTTRPADMRFCYIMKQPDKPAPLHFWGTVVKFQSRKVAWGSAIWTSGNVWEKDSGGPASNSKIFQCLCSARRLATTLPAVPAPTANTRKMFSGMQFSMETRFGDLRNKLDRFSNGRLCGVVWSKRASLDKGVMQFVRVHGIHSNLPMIKSYSFVAFPGIVVRNWAAGVVGAFSCVVQY</sequence>
<dbReference type="Proteomes" id="UP000186922">
    <property type="component" value="Unassembled WGS sequence"/>
</dbReference>
<accession>A0A1D1UVE1</accession>
<name>A0A1D1UVE1_RAMVA</name>
<evidence type="ECO:0000313" key="2">
    <source>
        <dbReference type="Proteomes" id="UP000186922"/>
    </source>
</evidence>
<keyword evidence="2" id="KW-1185">Reference proteome</keyword>
<gene>
    <name evidence="1" type="primary">RvY_05366-1</name>
    <name evidence="1" type="synonym">RvY_05366.1</name>
    <name evidence="1" type="ORF">RvY_05366</name>
</gene>
<organism evidence="1 2">
    <name type="scientific">Ramazzottius varieornatus</name>
    <name type="common">Water bear</name>
    <name type="synonym">Tardigrade</name>
    <dbReference type="NCBI Taxonomy" id="947166"/>
    <lineage>
        <taxon>Eukaryota</taxon>
        <taxon>Metazoa</taxon>
        <taxon>Ecdysozoa</taxon>
        <taxon>Tardigrada</taxon>
        <taxon>Eutardigrada</taxon>
        <taxon>Parachela</taxon>
        <taxon>Hypsibioidea</taxon>
        <taxon>Ramazzottiidae</taxon>
        <taxon>Ramazzottius</taxon>
    </lineage>
</organism>
<protein>
    <submittedName>
        <fullName evidence="1">Uncharacterized protein</fullName>
    </submittedName>
</protein>
<comment type="caution">
    <text evidence="1">The sequence shown here is derived from an EMBL/GenBank/DDBJ whole genome shotgun (WGS) entry which is preliminary data.</text>
</comment>